<gene>
    <name evidence="5" type="ORF">B5V51_724</name>
</gene>
<dbReference type="Gene3D" id="1.10.150.50">
    <property type="entry name" value="Transcription Factor, Ets-1"/>
    <property type="match status" value="1"/>
</dbReference>
<feature type="compositionally biased region" description="Gly residues" evidence="1">
    <location>
        <begin position="582"/>
        <end position="592"/>
    </location>
</feature>
<feature type="compositionally biased region" description="Pro residues" evidence="1">
    <location>
        <begin position="599"/>
        <end position="618"/>
    </location>
</feature>
<feature type="compositionally biased region" description="Polar residues" evidence="1">
    <location>
        <begin position="620"/>
        <end position="634"/>
    </location>
</feature>
<sequence>MGSRGGGTARSRGDAQRALDEFDELAGLRGAPGDGAGGAGDARTVYVLEHLATFTVTRETGIVYPADGMRRLLQLEKTNGIWSQKMQLCLEGQWVLVMDYETGSIMERFPASWVHSPTAFTSPEPAELYNNVLAFVVGAAAEGAGGAGAGGAGGAAPRRELHIFQCHDVSAQALVEELNALKGVSGGGAGEGGRDFIIERERERERENEGERPRRQQMSAQLGRSERAGSGGERDDASSTGSERLYEQDIAILNRCFDDIEKFIARLQHAAAAQRELERRRRSRGRRTGGAGAGEGMLALRTRPPPERDFVDVLQKFKLSFNLLARLRAHIHDPNAPELVHFLFTPLALIVDAAQDAADGRLPARVVQPLLTRDALNLLANCVTSKETELWHSLGDAWLIPREQWKTAIPPYQPVFMDGWSPDYQVDDQPLRRSSPRRSSGERGGEAGARGGDAYERYERDEPDLYAEQYAPYARNMRAMGREDSGSAASSPDREPYRADRDEGAHRRARRVPRGAPTTHLLLVLLLHAVLVVLDDSRKWWKARNRRGVTAHVPHTIVAPAASPPASPHLYPNPIYTHYQEGAGGRGSGGSSPTGPAERSPPPPPPMPPPPPALPAEPPRTSTDTIKSTKSMMSSGGDLQEELKMVLPAIQQRKNKLDIKKTPDIFIDQKSNPDEVAAWLEAKGFSSGTRRALRMPGHQLFALTRAQLEQALGADEGKRLYSQILVQRNVSGYKTTSASELQSILRKAREKVEVS</sequence>
<comment type="caution">
    <text evidence="5">The sequence shown here is derived from an EMBL/GenBank/DDBJ whole genome shotgun (WGS) entry which is preliminary data.</text>
</comment>
<feature type="region of interest" description="Disordered" evidence="1">
    <location>
        <begin position="277"/>
        <end position="302"/>
    </location>
</feature>
<dbReference type="SUPFAM" id="SSF50729">
    <property type="entry name" value="PH domain-like"/>
    <property type="match status" value="1"/>
</dbReference>
<dbReference type="PANTHER" id="PTHR12287:SF23">
    <property type="entry name" value="AROUSER, ISOFORM A-RELATED"/>
    <property type="match status" value="1"/>
</dbReference>
<dbReference type="CDD" id="cd01210">
    <property type="entry name" value="PTB_EPS8"/>
    <property type="match status" value="1"/>
</dbReference>
<feature type="region of interest" description="Disordered" evidence="1">
    <location>
        <begin position="426"/>
        <end position="458"/>
    </location>
</feature>
<evidence type="ECO:0000259" key="4">
    <source>
        <dbReference type="Pfam" id="PF22975"/>
    </source>
</evidence>
<feature type="region of interest" description="Disordered" evidence="1">
    <location>
        <begin position="186"/>
        <end position="242"/>
    </location>
</feature>
<feature type="region of interest" description="Disordered" evidence="1">
    <location>
        <begin position="481"/>
        <end position="513"/>
    </location>
</feature>
<organism evidence="5">
    <name type="scientific">Heliothis virescens</name>
    <name type="common">Tobacco budworm moth</name>
    <dbReference type="NCBI Taxonomy" id="7102"/>
    <lineage>
        <taxon>Eukaryota</taxon>
        <taxon>Metazoa</taxon>
        <taxon>Ecdysozoa</taxon>
        <taxon>Arthropoda</taxon>
        <taxon>Hexapoda</taxon>
        <taxon>Insecta</taxon>
        <taxon>Pterygota</taxon>
        <taxon>Neoptera</taxon>
        <taxon>Endopterygota</taxon>
        <taxon>Lepidoptera</taxon>
        <taxon>Glossata</taxon>
        <taxon>Ditrysia</taxon>
        <taxon>Noctuoidea</taxon>
        <taxon>Noctuidae</taxon>
        <taxon>Heliothinae</taxon>
        <taxon>Heliothis</taxon>
    </lineage>
</organism>
<feature type="domain" description="PTB" evidence="2">
    <location>
        <begin position="46"/>
        <end position="178"/>
    </location>
</feature>
<dbReference type="GO" id="GO:0007266">
    <property type="term" value="P:Rho protein signal transduction"/>
    <property type="evidence" value="ECO:0007669"/>
    <property type="project" value="TreeGrafter"/>
</dbReference>
<dbReference type="Gene3D" id="2.30.29.30">
    <property type="entry name" value="Pleckstrin-homology domain (PH domain)/Phosphotyrosine-binding domain (PTB)"/>
    <property type="match status" value="1"/>
</dbReference>
<dbReference type="Pfam" id="PF22975">
    <property type="entry name" value="EPS8_2nd"/>
    <property type="match status" value="1"/>
</dbReference>
<evidence type="ECO:0000313" key="5">
    <source>
        <dbReference type="EMBL" id="PCG72551.1"/>
    </source>
</evidence>
<dbReference type="InterPro" id="IPR013761">
    <property type="entry name" value="SAM/pointed_sf"/>
</dbReference>
<dbReference type="Pfam" id="PF18016">
    <property type="entry name" value="SAM_3"/>
    <property type="match status" value="1"/>
</dbReference>
<evidence type="ECO:0000259" key="2">
    <source>
        <dbReference type="Pfam" id="PF08416"/>
    </source>
</evidence>
<dbReference type="InterPro" id="IPR013625">
    <property type="entry name" value="PTB"/>
</dbReference>
<feature type="domain" description="EPS8 spectrin-like" evidence="4">
    <location>
        <begin position="248"/>
        <end position="406"/>
    </location>
</feature>
<dbReference type="InterPro" id="IPR033928">
    <property type="entry name" value="EPS8_PTB"/>
</dbReference>
<dbReference type="GO" id="GO:0003779">
    <property type="term" value="F:actin binding"/>
    <property type="evidence" value="ECO:0007669"/>
    <property type="project" value="TreeGrafter"/>
</dbReference>
<feature type="compositionally biased region" description="Basic and acidic residues" evidence="1">
    <location>
        <begin position="492"/>
        <end position="506"/>
    </location>
</feature>
<evidence type="ECO:0000259" key="3">
    <source>
        <dbReference type="Pfam" id="PF18016"/>
    </source>
</evidence>
<evidence type="ECO:0000256" key="1">
    <source>
        <dbReference type="SAM" id="MobiDB-lite"/>
    </source>
</evidence>
<evidence type="ECO:0008006" key="6">
    <source>
        <dbReference type="Google" id="ProtNLM"/>
    </source>
</evidence>
<accession>A0A2A4JKR8</accession>
<reference evidence="5" key="1">
    <citation type="submission" date="2017-09" db="EMBL/GenBank/DDBJ databases">
        <title>Contemporary evolution of a Lepidopteran species, Heliothis virescens, in response to modern agricultural practices.</title>
        <authorList>
            <person name="Fritz M.L."/>
            <person name="Deyonke A.M."/>
            <person name="Papanicolaou A."/>
            <person name="Micinski S."/>
            <person name="Westbrook J."/>
            <person name="Gould F."/>
        </authorList>
    </citation>
    <scope>NUCLEOTIDE SEQUENCE [LARGE SCALE GENOMIC DNA]</scope>
    <source>
        <strain evidence="5">HvINT-</strain>
        <tissue evidence="5">Whole body</tissue>
    </source>
</reference>
<dbReference type="EMBL" id="NWSH01001113">
    <property type="protein sequence ID" value="PCG72551.1"/>
    <property type="molecule type" value="Genomic_DNA"/>
</dbReference>
<feature type="compositionally biased region" description="Basic and acidic residues" evidence="1">
    <location>
        <begin position="224"/>
        <end position="237"/>
    </location>
</feature>
<dbReference type="InterPro" id="IPR011993">
    <property type="entry name" value="PH-like_dom_sf"/>
</dbReference>
<dbReference type="PANTHER" id="PTHR12287">
    <property type="entry name" value="EPIDERMAL GROWTH FACTOR RECEPTOR KINASE SUBSTRATE EPS8-RELATED PROTEIN"/>
    <property type="match status" value="1"/>
</dbReference>
<protein>
    <recommendedName>
        <fullName evidence="6">SAM domain-containing protein</fullName>
    </recommendedName>
</protein>
<dbReference type="EMBL" id="NWSH01001113">
    <property type="protein sequence ID" value="PCG72550.1"/>
    <property type="molecule type" value="Genomic_DNA"/>
</dbReference>
<feature type="compositionally biased region" description="Basic and acidic residues" evidence="1">
    <location>
        <begin position="192"/>
        <end position="214"/>
    </location>
</feature>
<dbReference type="InterPro" id="IPR039801">
    <property type="entry name" value="EPS8-like"/>
</dbReference>
<feature type="region of interest" description="Disordered" evidence="1">
    <location>
        <begin position="559"/>
        <end position="636"/>
    </location>
</feature>
<dbReference type="FunFam" id="2.30.29.30:FF:000289">
    <property type="entry name" value="Epidermal growth factor receptor kinase substrate 8"/>
    <property type="match status" value="1"/>
</dbReference>
<dbReference type="InterPro" id="IPR055093">
    <property type="entry name" value="EPS8_2nd"/>
</dbReference>
<dbReference type="InterPro" id="IPR041418">
    <property type="entry name" value="SAM_3"/>
</dbReference>
<feature type="domain" description="SAM" evidence="3">
    <location>
        <begin position="663"/>
        <end position="724"/>
    </location>
</feature>
<dbReference type="GO" id="GO:0005886">
    <property type="term" value="C:plasma membrane"/>
    <property type="evidence" value="ECO:0007669"/>
    <property type="project" value="TreeGrafter"/>
</dbReference>
<dbReference type="AlphaFoldDB" id="A0A2A4JKR8"/>
<dbReference type="GO" id="GO:0035023">
    <property type="term" value="P:regulation of Rho protein signal transduction"/>
    <property type="evidence" value="ECO:0007669"/>
    <property type="project" value="TreeGrafter"/>
</dbReference>
<name>A0A2A4JKR8_HELVI</name>
<dbReference type="Pfam" id="PF08416">
    <property type="entry name" value="PTB"/>
    <property type="match status" value="1"/>
</dbReference>
<proteinExistence type="predicted"/>